<evidence type="ECO:0000313" key="4">
    <source>
        <dbReference type="Proteomes" id="UP001499959"/>
    </source>
</evidence>
<comment type="caution">
    <text evidence="3">The sequence shown here is derived from an EMBL/GenBank/DDBJ whole genome shotgun (WGS) entry which is preliminary data.</text>
</comment>
<evidence type="ECO:0000256" key="2">
    <source>
        <dbReference type="SAM" id="Phobius"/>
    </source>
</evidence>
<reference evidence="4" key="1">
    <citation type="journal article" date="2019" name="Int. J. Syst. Evol. Microbiol.">
        <title>The Global Catalogue of Microorganisms (GCM) 10K type strain sequencing project: providing services to taxonomists for standard genome sequencing and annotation.</title>
        <authorList>
            <consortium name="The Broad Institute Genomics Platform"/>
            <consortium name="The Broad Institute Genome Sequencing Center for Infectious Disease"/>
            <person name="Wu L."/>
            <person name="Ma J."/>
        </authorList>
    </citation>
    <scope>NUCLEOTIDE SEQUENCE [LARGE SCALE GENOMIC DNA]</scope>
    <source>
        <strain evidence="4">JCM 18204</strain>
    </source>
</reference>
<feature type="transmembrane region" description="Helical" evidence="2">
    <location>
        <begin position="180"/>
        <end position="205"/>
    </location>
</feature>
<keyword evidence="2" id="KW-0472">Membrane</keyword>
<evidence type="ECO:0000313" key="3">
    <source>
        <dbReference type="EMBL" id="GAA4802786.1"/>
    </source>
</evidence>
<protein>
    <recommendedName>
        <fullName evidence="5">Fatty acid hydroxylase domain-containing protein</fullName>
    </recommendedName>
</protein>
<feature type="transmembrane region" description="Helical" evidence="2">
    <location>
        <begin position="131"/>
        <end position="153"/>
    </location>
</feature>
<evidence type="ECO:0000256" key="1">
    <source>
        <dbReference type="SAM" id="MobiDB-lite"/>
    </source>
</evidence>
<accession>A0ABP9BZI0</accession>
<dbReference type="RefSeq" id="WP_345304347.1">
    <property type="nucleotide sequence ID" value="NZ_BAABJE010000017.1"/>
</dbReference>
<gene>
    <name evidence="3" type="ORF">GCM10023307_31940</name>
</gene>
<keyword evidence="2" id="KW-0812">Transmembrane</keyword>
<feature type="transmembrane region" description="Helical" evidence="2">
    <location>
        <begin position="100"/>
        <end position="119"/>
    </location>
</feature>
<keyword evidence="2" id="KW-1133">Transmembrane helix</keyword>
<feature type="transmembrane region" description="Helical" evidence="2">
    <location>
        <begin position="51"/>
        <end position="80"/>
    </location>
</feature>
<dbReference type="EMBL" id="BAABJE010000017">
    <property type="protein sequence ID" value="GAA4802786.1"/>
    <property type="molecule type" value="Genomic_DNA"/>
</dbReference>
<organism evidence="3 4">
    <name type="scientific">Lysobacter hankyongensis</name>
    <dbReference type="NCBI Taxonomy" id="1176535"/>
    <lineage>
        <taxon>Bacteria</taxon>
        <taxon>Pseudomonadati</taxon>
        <taxon>Pseudomonadota</taxon>
        <taxon>Gammaproteobacteria</taxon>
        <taxon>Lysobacterales</taxon>
        <taxon>Lysobacteraceae</taxon>
        <taxon>Lysobacter</taxon>
    </lineage>
</organism>
<keyword evidence="4" id="KW-1185">Reference proteome</keyword>
<feature type="transmembrane region" description="Helical" evidence="2">
    <location>
        <begin position="282"/>
        <end position="304"/>
    </location>
</feature>
<feature type="transmembrane region" description="Helical" evidence="2">
    <location>
        <begin position="27"/>
        <end position="45"/>
    </location>
</feature>
<sequence>MTTADPTHFHKLYGVKRPRTTYRGKDFFDYTLMTVICGVALYFIYGPTHVLSWVTIALCVYMIVAFALRHGVEAAVPLLLRRPQDALYMIVYKIQNIKPVYFFAVAVLLLENYIIRITPDLPHHVGLMRNIALWLFYIHLGGITIYRTVILVAHLRERVLVRDFLMETSWKKAFSRRDNVVLEIFHAYFTGLLAHIVTLAPWYLIITHFEFSVLALPLALVLNVFTESWYLKVVNDWFYRDHWLGHNSELEFIYLHGTHHDAIPSGLIAVAGNGHLEGFVRYLIAFPTFFLNPIATFAFLTLIVQKDIATHQYIPGVYPKLGRKYLEKAQHATHHMGQLEPYSFGLKKELPGEAPAPVKKSAAAIPDELMNSIGLDEHLTGFQWDNESHRKYMRLFDKYSKASEEESDSPSLESEPPPIQ</sequence>
<proteinExistence type="predicted"/>
<evidence type="ECO:0008006" key="5">
    <source>
        <dbReference type="Google" id="ProtNLM"/>
    </source>
</evidence>
<name>A0ABP9BZI0_9GAMM</name>
<feature type="region of interest" description="Disordered" evidence="1">
    <location>
        <begin position="400"/>
        <end position="420"/>
    </location>
</feature>
<dbReference type="Proteomes" id="UP001499959">
    <property type="component" value="Unassembled WGS sequence"/>
</dbReference>